<dbReference type="GO" id="GO:0048364">
    <property type="term" value="P:root development"/>
    <property type="evidence" value="ECO:0007669"/>
    <property type="project" value="InterPro"/>
</dbReference>
<keyword evidence="1" id="KW-0175">Coiled coil</keyword>
<keyword evidence="3" id="KW-1185">Reference proteome</keyword>
<evidence type="ECO:0000313" key="3">
    <source>
        <dbReference type="Proteomes" id="UP000467840"/>
    </source>
</evidence>
<reference evidence="2 3" key="1">
    <citation type="journal article" date="2020" name="Mol. Plant">
        <title>The Chromosome-Based Rubber Tree Genome Provides New Insights into Spurge Genome Evolution and Rubber Biosynthesis.</title>
        <authorList>
            <person name="Liu J."/>
            <person name="Shi C."/>
            <person name="Shi C.C."/>
            <person name="Li W."/>
            <person name="Zhang Q.J."/>
            <person name="Zhang Y."/>
            <person name="Li K."/>
            <person name="Lu H.F."/>
            <person name="Shi C."/>
            <person name="Zhu S.T."/>
            <person name="Xiao Z.Y."/>
            <person name="Nan H."/>
            <person name="Yue Y."/>
            <person name="Zhu X.G."/>
            <person name="Wu Y."/>
            <person name="Hong X.N."/>
            <person name="Fan G.Y."/>
            <person name="Tong Y."/>
            <person name="Zhang D."/>
            <person name="Mao C.L."/>
            <person name="Liu Y.L."/>
            <person name="Hao S.J."/>
            <person name="Liu W.Q."/>
            <person name="Lv M.Q."/>
            <person name="Zhang H.B."/>
            <person name="Liu Y."/>
            <person name="Hu-Tang G.R."/>
            <person name="Wang J.P."/>
            <person name="Wang J.H."/>
            <person name="Sun Y.H."/>
            <person name="Ni S.B."/>
            <person name="Chen W.B."/>
            <person name="Zhang X.C."/>
            <person name="Jiao Y.N."/>
            <person name="Eichler E.E."/>
            <person name="Li G.H."/>
            <person name="Liu X."/>
            <person name="Gao L.Z."/>
        </authorList>
    </citation>
    <scope>NUCLEOTIDE SEQUENCE [LARGE SCALE GENOMIC DNA]</scope>
    <source>
        <strain evidence="3">cv. GT1</strain>
        <tissue evidence="2">Leaf</tissue>
    </source>
</reference>
<organism evidence="2 3">
    <name type="scientific">Hevea brasiliensis</name>
    <name type="common">Para rubber tree</name>
    <name type="synonym">Siphonia brasiliensis</name>
    <dbReference type="NCBI Taxonomy" id="3981"/>
    <lineage>
        <taxon>Eukaryota</taxon>
        <taxon>Viridiplantae</taxon>
        <taxon>Streptophyta</taxon>
        <taxon>Embryophyta</taxon>
        <taxon>Tracheophyta</taxon>
        <taxon>Spermatophyta</taxon>
        <taxon>Magnoliopsida</taxon>
        <taxon>eudicotyledons</taxon>
        <taxon>Gunneridae</taxon>
        <taxon>Pentapetalae</taxon>
        <taxon>rosids</taxon>
        <taxon>fabids</taxon>
        <taxon>Malpighiales</taxon>
        <taxon>Euphorbiaceae</taxon>
        <taxon>Crotonoideae</taxon>
        <taxon>Micrandreae</taxon>
        <taxon>Hevea</taxon>
    </lineage>
</organism>
<evidence type="ECO:0000256" key="1">
    <source>
        <dbReference type="SAM" id="Coils"/>
    </source>
</evidence>
<proteinExistence type="predicted"/>
<dbReference type="PANTHER" id="PTHR33070:SF115">
    <property type="entry name" value="T23E18.15"/>
    <property type="match status" value="1"/>
</dbReference>
<dbReference type="Proteomes" id="UP000467840">
    <property type="component" value="Chromosome 7"/>
</dbReference>
<dbReference type="InterPro" id="IPR004320">
    <property type="entry name" value="BPS1_pln"/>
</dbReference>
<feature type="coiled-coil region" evidence="1">
    <location>
        <begin position="241"/>
        <end position="275"/>
    </location>
</feature>
<accession>A0A6A6L593</accession>
<dbReference type="EMBL" id="JAAGAX010000013">
    <property type="protein sequence ID" value="KAF2295286.1"/>
    <property type="molecule type" value="Genomic_DNA"/>
</dbReference>
<dbReference type="AlphaFoldDB" id="A0A6A6L593"/>
<dbReference type="GO" id="GO:0048367">
    <property type="term" value="P:shoot system development"/>
    <property type="evidence" value="ECO:0007669"/>
    <property type="project" value="InterPro"/>
</dbReference>
<gene>
    <name evidence="2" type="ORF">GH714_032464</name>
</gene>
<dbReference type="PANTHER" id="PTHR33070">
    <property type="entry name" value="OS06G0725500 PROTEIN"/>
    <property type="match status" value="1"/>
</dbReference>
<name>A0A6A6L593_HEVBR</name>
<comment type="caution">
    <text evidence="2">The sequence shown here is derived from an EMBL/GenBank/DDBJ whole genome shotgun (WGS) entry which is preliminary data.</text>
</comment>
<dbReference type="Pfam" id="PF03087">
    <property type="entry name" value="BPS1"/>
    <property type="match status" value="1"/>
</dbReference>
<protein>
    <submittedName>
        <fullName evidence="2">Uncharacterized protein</fullName>
    </submittedName>
</protein>
<sequence length="322" mass="36277">MAVCHLRSISLPSGSHPLTTSIEEQLCKLKESQSLSIGQKLSGIKNLFDCVDDLLQMPQAQQTLSQERQSQCVDNALNGSLEMLDLCDSTREFFSLMKECAQELELSLRRRKGGDSGLTSEVDAYMVSRKKINSAIRKCLRNLRRKERNCITALDNNSNLTNMISTLRGVQEISLVVFESILSFISQPKARSKPSGWSIISKLLQSKRVSCEVEIEVNEVEKIDAEVLILKSSKDVSISQLQKLLKGLEALESSIQEAEEDLECIYRRLVKTRHDARMIMSNFYEAKAAKILLPPKSIAIQKLKKLSNYYELQLLHPARGSI</sequence>
<evidence type="ECO:0000313" key="2">
    <source>
        <dbReference type="EMBL" id="KAF2295286.1"/>
    </source>
</evidence>